<dbReference type="PROSITE" id="PS51186">
    <property type="entry name" value="GNAT"/>
    <property type="match status" value="1"/>
</dbReference>
<sequence>MLHGHEIGRVEVDDKKDRVHIGNIQILPEHQSKGIGSLIILKIIRQAQRQEQPVTLQVLKVNPARQLYEQLGFVVEGEDDTHFKMKRA</sequence>
<comment type="caution">
    <text evidence="2">The sequence shown here is derived from an EMBL/GenBank/DDBJ whole genome shotgun (WGS) entry which is preliminary data.</text>
</comment>
<dbReference type="CDD" id="cd04301">
    <property type="entry name" value="NAT_SF"/>
    <property type="match status" value="1"/>
</dbReference>
<feature type="domain" description="N-acetyltransferase" evidence="1">
    <location>
        <begin position="1"/>
        <end position="88"/>
    </location>
</feature>
<accession>A0ABV0KPT1</accession>
<evidence type="ECO:0000313" key="2">
    <source>
        <dbReference type="EMBL" id="MEP1061210.1"/>
    </source>
</evidence>
<evidence type="ECO:0000259" key="1">
    <source>
        <dbReference type="PROSITE" id="PS51186"/>
    </source>
</evidence>
<protein>
    <submittedName>
        <fullName evidence="2">GNAT family N-acetyltransferase</fullName>
    </submittedName>
</protein>
<dbReference type="Pfam" id="PF13508">
    <property type="entry name" value="Acetyltransf_7"/>
    <property type="match status" value="1"/>
</dbReference>
<dbReference type="InterPro" id="IPR000182">
    <property type="entry name" value="GNAT_dom"/>
</dbReference>
<dbReference type="EMBL" id="JAMPLM010000029">
    <property type="protein sequence ID" value="MEP1061210.1"/>
    <property type="molecule type" value="Genomic_DNA"/>
</dbReference>
<name>A0ABV0KPT1_9CYAN</name>
<dbReference type="InterPro" id="IPR016181">
    <property type="entry name" value="Acyl_CoA_acyltransferase"/>
</dbReference>
<reference evidence="2 3" key="1">
    <citation type="submission" date="2022-04" db="EMBL/GenBank/DDBJ databases">
        <title>Positive selection, recombination, and allopatry shape intraspecific diversity of widespread and dominant cyanobacteria.</title>
        <authorList>
            <person name="Wei J."/>
            <person name="Shu W."/>
            <person name="Hu C."/>
        </authorList>
    </citation>
    <scope>NUCLEOTIDE SEQUENCE [LARGE SCALE GENOMIC DNA]</scope>
    <source>
        <strain evidence="2 3">AS-A4</strain>
    </source>
</reference>
<dbReference type="Proteomes" id="UP001476950">
    <property type="component" value="Unassembled WGS sequence"/>
</dbReference>
<dbReference type="Gene3D" id="3.40.630.30">
    <property type="match status" value="1"/>
</dbReference>
<keyword evidence="3" id="KW-1185">Reference proteome</keyword>
<proteinExistence type="predicted"/>
<organism evidence="2 3">
    <name type="scientific">Stenomitos frigidus AS-A4</name>
    <dbReference type="NCBI Taxonomy" id="2933935"/>
    <lineage>
        <taxon>Bacteria</taxon>
        <taxon>Bacillati</taxon>
        <taxon>Cyanobacteriota</taxon>
        <taxon>Cyanophyceae</taxon>
        <taxon>Leptolyngbyales</taxon>
        <taxon>Leptolyngbyaceae</taxon>
        <taxon>Stenomitos</taxon>
    </lineage>
</organism>
<evidence type="ECO:0000313" key="3">
    <source>
        <dbReference type="Proteomes" id="UP001476950"/>
    </source>
</evidence>
<dbReference type="SUPFAM" id="SSF55729">
    <property type="entry name" value="Acyl-CoA N-acyltransferases (Nat)"/>
    <property type="match status" value="1"/>
</dbReference>
<gene>
    <name evidence="2" type="ORF">NDI38_22515</name>
</gene>